<dbReference type="Gene3D" id="3.40.50.1820">
    <property type="entry name" value="alpha/beta hydrolase"/>
    <property type="match status" value="1"/>
</dbReference>
<dbReference type="SUPFAM" id="SSF53474">
    <property type="entry name" value="alpha/beta-Hydrolases"/>
    <property type="match status" value="1"/>
</dbReference>
<dbReference type="InterPro" id="IPR029058">
    <property type="entry name" value="AB_hydrolase_fold"/>
</dbReference>
<protein>
    <submittedName>
        <fullName evidence="2">Unannotated protein</fullName>
    </submittedName>
</protein>
<name>A0A6J6IYX1_9ZZZZ</name>
<dbReference type="EMBL" id="CAFBMO010000048">
    <property type="protein sequence ID" value="CAB4911365.1"/>
    <property type="molecule type" value="Genomic_DNA"/>
</dbReference>
<dbReference type="AlphaFoldDB" id="A0A6J6IYX1"/>
<dbReference type="EMBL" id="CAEZVB010000091">
    <property type="protein sequence ID" value="CAB4629453.1"/>
    <property type="molecule type" value="Genomic_DNA"/>
</dbReference>
<feature type="domain" description="Dienelactone hydrolase" evidence="1">
    <location>
        <begin position="9"/>
        <end position="223"/>
    </location>
</feature>
<sequence length="224" mass="23990">MTAPLTIRKPAGTPKGGVVVIQEAFGVTAHIEDVCDRLAEAGYLAVAPAMFHRQGSPIVAYDDIPAAIEVMSQLTPADMAADVDDALEYLQSEGLTQAQCGITGFCMGGTVTYNTAVRLKLGAAVTFYGGGVAKGRMGYESFIDQVEKLQTPWLGLFGDLDRGIPVDDLEVLKIAAGEAKADVEIVRYPEADHGFHCPDRPAVFHQASSDDAWKRTIAYFDAHL</sequence>
<evidence type="ECO:0000259" key="1">
    <source>
        <dbReference type="Pfam" id="PF01738"/>
    </source>
</evidence>
<dbReference type="InterPro" id="IPR002925">
    <property type="entry name" value="Dienelactn_hydro"/>
</dbReference>
<dbReference type="PANTHER" id="PTHR46623">
    <property type="entry name" value="CARBOXYMETHYLENEBUTENOLIDASE-RELATED"/>
    <property type="match status" value="1"/>
</dbReference>
<evidence type="ECO:0000313" key="3">
    <source>
        <dbReference type="EMBL" id="CAB4653329.1"/>
    </source>
</evidence>
<evidence type="ECO:0000313" key="2">
    <source>
        <dbReference type="EMBL" id="CAB4629453.1"/>
    </source>
</evidence>
<dbReference type="Pfam" id="PF01738">
    <property type="entry name" value="DLH"/>
    <property type="match status" value="1"/>
</dbReference>
<accession>A0A6J6IYX1</accession>
<reference evidence="2" key="1">
    <citation type="submission" date="2020-05" db="EMBL/GenBank/DDBJ databases">
        <authorList>
            <person name="Chiriac C."/>
            <person name="Salcher M."/>
            <person name="Ghai R."/>
            <person name="Kavagutti S V."/>
        </authorList>
    </citation>
    <scope>NUCLEOTIDE SEQUENCE</scope>
</reference>
<dbReference type="InterPro" id="IPR051049">
    <property type="entry name" value="Dienelactone_hydrolase-like"/>
</dbReference>
<dbReference type="GO" id="GO:0016787">
    <property type="term" value="F:hydrolase activity"/>
    <property type="evidence" value="ECO:0007669"/>
    <property type="project" value="InterPro"/>
</dbReference>
<evidence type="ECO:0000313" key="4">
    <source>
        <dbReference type="EMBL" id="CAB4911365.1"/>
    </source>
</evidence>
<dbReference type="EMBL" id="CAEZWR010000004">
    <property type="protein sequence ID" value="CAB4653329.1"/>
    <property type="molecule type" value="Genomic_DNA"/>
</dbReference>
<dbReference type="PANTHER" id="PTHR46623:SF6">
    <property type="entry name" value="ALPHA_BETA-HYDROLASES SUPERFAMILY PROTEIN"/>
    <property type="match status" value="1"/>
</dbReference>
<gene>
    <name evidence="2" type="ORF">UFOPK1908_01370</name>
    <name evidence="3" type="ORF">UFOPK2282_00064</name>
    <name evidence="4" type="ORF">UFOPK3576_01143</name>
</gene>
<proteinExistence type="predicted"/>
<organism evidence="2">
    <name type="scientific">freshwater metagenome</name>
    <dbReference type="NCBI Taxonomy" id="449393"/>
    <lineage>
        <taxon>unclassified sequences</taxon>
        <taxon>metagenomes</taxon>
        <taxon>ecological metagenomes</taxon>
    </lineage>
</organism>